<gene>
    <name evidence="1" type="ORF">MNBD_UNCLBAC01-1980</name>
</gene>
<name>A0A3B1E3M3_9ZZZZ</name>
<accession>A0A3B1E3M3</accession>
<dbReference type="EMBL" id="UOGJ01000111">
    <property type="protein sequence ID" value="VAX36857.1"/>
    <property type="molecule type" value="Genomic_DNA"/>
</dbReference>
<proteinExistence type="predicted"/>
<sequence length="446" mass="50516">MKLLFKLLVLILIISSIFVLAVYVSPPLFSFILKTSMNKKFSNMTIHSLVVSKQACKLPFQCTFNDVRLSITIDKEVFKIKAPSLNVSNIKEFVMSGSGVRIRGQGITVESSNLDISGLDLDVLSKQNHNWIATIALDELTHQDTKVSDFQANVTISPHTLVISPVKKFLDQPAQMKVVSLGFRHKKEDYDIQFQQIRIERIDQIFSMGEGIGFMLKNARLQTSDLRIEGLDLNLQSKYLDQWDGLMIVKEFKKNNVQMTDIHTGVKINKQDIIFSEIQANLYKGKVTGELAVYLNPVFRYVSNITFNDIDTLLIEEVYPPFFSQVRDRLYGNGLIKGLTNDLETIQINLQLNEGGEVRAQLLSPLLSYIPRSQQYVVLEQAINENRRLVMDIATVALTSKGSDKLTALIILKSNELNLDMNLTIDFNIEGGFKALIENFDQLLTQ</sequence>
<protein>
    <recommendedName>
        <fullName evidence="2">Dicarboxylate transport domain-containing protein</fullName>
    </recommendedName>
</protein>
<evidence type="ECO:0008006" key="2">
    <source>
        <dbReference type="Google" id="ProtNLM"/>
    </source>
</evidence>
<organism evidence="1">
    <name type="scientific">hydrothermal vent metagenome</name>
    <dbReference type="NCBI Taxonomy" id="652676"/>
    <lineage>
        <taxon>unclassified sequences</taxon>
        <taxon>metagenomes</taxon>
        <taxon>ecological metagenomes</taxon>
    </lineage>
</organism>
<reference evidence="1" key="1">
    <citation type="submission" date="2018-06" db="EMBL/GenBank/DDBJ databases">
        <authorList>
            <person name="Zhirakovskaya E."/>
        </authorList>
    </citation>
    <scope>NUCLEOTIDE SEQUENCE</scope>
</reference>
<evidence type="ECO:0000313" key="1">
    <source>
        <dbReference type="EMBL" id="VAX36857.1"/>
    </source>
</evidence>
<dbReference type="AlphaFoldDB" id="A0A3B1E3M3"/>